<dbReference type="OrthoDB" id="361102at2759"/>
<dbReference type="InParanoid" id="S8E0I0"/>
<evidence type="ECO:0000256" key="2">
    <source>
        <dbReference type="ARBA" id="ARBA00023015"/>
    </source>
</evidence>
<comment type="similarity">
    <text evidence="1">Belongs to the TFIIE alpha subunit family.</text>
</comment>
<dbReference type="AlphaFoldDB" id="S8E0I0"/>
<evidence type="ECO:0000256" key="3">
    <source>
        <dbReference type="ARBA" id="ARBA00023163"/>
    </source>
</evidence>
<dbReference type="SUPFAM" id="SSF57783">
    <property type="entry name" value="Zinc beta-ribbon"/>
    <property type="match status" value="1"/>
</dbReference>
<dbReference type="eggNOG" id="KOG2593">
    <property type="taxonomic scope" value="Eukaryota"/>
</dbReference>
<gene>
    <name evidence="6" type="ORF">FOMPIDRAFT_1126886</name>
</gene>
<keyword evidence="2" id="KW-0805">Transcription regulation</keyword>
<name>S8E0I0_FOMSC</name>
<feature type="region of interest" description="Disordered" evidence="4">
    <location>
        <begin position="293"/>
        <end position="337"/>
    </location>
</feature>
<evidence type="ECO:0000259" key="5">
    <source>
        <dbReference type="PROSITE" id="PS51344"/>
    </source>
</evidence>
<evidence type="ECO:0000256" key="4">
    <source>
        <dbReference type="SAM" id="MobiDB-lite"/>
    </source>
</evidence>
<dbReference type="InterPro" id="IPR017919">
    <property type="entry name" value="TFIIE/TFIIEa_HTH"/>
</dbReference>
<dbReference type="Gene3D" id="3.30.40.10">
    <property type="entry name" value="Zinc/RING finger domain, C3HC4 (zinc finger)"/>
    <property type="match status" value="1"/>
</dbReference>
<evidence type="ECO:0000313" key="7">
    <source>
        <dbReference type="Proteomes" id="UP000015241"/>
    </source>
</evidence>
<dbReference type="PANTHER" id="PTHR13097">
    <property type="entry name" value="TRANSCRIPTION INITIATION FACTOR IIE, ALPHA SUBUNIT"/>
    <property type="match status" value="1"/>
</dbReference>
<dbReference type="PANTHER" id="PTHR13097:SF7">
    <property type="entry name" value="GENERAL TRANSCRIPTION FACTOR IIE SUBUNIT 1"/>
    <property type="match status" value="1"/>
</dbReference>
<protein>
    <recommendedName>
        <fullName evidence="5">HTH TFE/IIEalpha-type domain-containing protein</fullName>
    </recommendedName>
</protein>
<dbReference type="InterPro" id="IPR021600">
    <property type="entry name" value="TFIIE_asu_C"/>
</dbReference>
<dbReference type="Proteomes" id="UP000015241">
    <property type="component" value="Unassembled WGS sequence"/>
</dbReference>
<reference evidence="6 7" key="1">
    <citation type="journal article" date="2012" name="Science">
        <title>The Paleozoic origin of enzymatic lignin decomposition reconstructed from 31 fungal genomes.</title>
        <authorList>
            <person name="Floudas D."/>
            <person name="Binder M."/>
            <person name="Riley R."/>
            <person name="Barry K."/>
            <person name="Blanchette R.A."/>
            <person name="Henrissat B."/>
            <person name="Martinez A.T."/>
            <person name="Otillar R."/>
            <person name="Spatafora J.W."/>
            <person name="Yadav J.S."/>
            <person name="Aerts A."/>
            <person name="Benoit I."/>
            <person name="Boyd A."/>
            <person name="Carlson A."/>
            <person name="Copeland A."/>
            <person name="Coutinho P.M."/>
            <person name="de Vries R.P."/>
            <person name="Ferreira P."/>
            <person name="Findley K."/>
            <person name="Foster B."/>
            <person name="Gaskell J."/>
            <person name="Glotzer D."/>
            <person name="Gorecki P."/>
            <person name="Heitman J."/>
            <person name="Hesse C."/>
            <person name="Hori C."/>
            <person name="Igarashi K."/>
            <person name="Jurgens J.A."/>
            <person name="Kallen N."/>
            <person name="Kersten P."/>
            <person name="Kohler A."/>
            <person name="Kuees U."/>
            <person name="Kumar T.K.A."/>
            <person name="Kuo A."/>
            <person name="LaButti K."/>
            <person name="Larrondo L.F."/>
            <person name="Lindquist E."/>
            <person name="Ling A."/>
            <person name="Lombard V."/>
            <person name="Lucas S."/>
            <person name="Lundell T."/>
            <person name="Martin R."/>
            <person name="McLaughlin D.J."/>
            <person name="Morgenstern I."/>
            <person name="Morin E."/>
            <person name="Murat C."/>
            <person name="Nagy L.G."/>
            <person name="Nolan M."/>
            <person name="Ohm R.A."/>
            <person name="Patyshakuliyeva A."/>
            <person name="Rokas A."/>
            <person name="Ruiz-Duenas F.J."/>
            <person name="Sabat G."/>
            <person name="Salamov A."/>
            <person name="Samejima M."/>
            <person name="Schmutz J."/>
            <person name="Slot J.C."/>
            <person name="St John F."/>
            <person name="Stenlid J."/>
            <person name="Sun H."/>
            <person name="Sun S."/>
            <person name="Syed K."/>
            <person name="Tsang A."/>
            <person name="Wiebenga A."/>
            <person name="Young D."/>
            <person name="Pisabarro A."/>
            <person name="Eastwood D.C."/>
            <person name="Martin F."/>
            <person name="Cullen D."/>
            <person name="Grigoriev I.V."/>
            <person name="Hibbett D.S."/>
        </authorList>
    </citation>
    <scope>NUCLEOTIDE SEQUENCE</scope>
    <source>
        <strain evidence="7">FP-58527</strain>
    </source>
</reference>
<evidence type="ECO:0000313" key="6">
    <source>
        <dbReference type="EMBL" id="EPS98247.1"/>
    </source>
</evidence>
<dbReference type="EMBL" id="KE504167">
    <property type="protein sequence ID" value="EPS98247.1"/>
    <property type="molecule type" value="Genomic_DNA"/>
</dbReference>
<dbReference type="FunCoup" id="S8E0I0">
    <property type="interactions" value="355"/>
</dbReference>
<dbReference type="InterPro" id="IPR039997">
    <property type="entry name" value="TFE"/>
</dbReference>
<keyword evidence="3" id="KW-0804">Transcription</keyword>
<dbReference type="STRING" id="743788.S8E0I0"/>
<organism evidence="6 7">
    <name type="scientific">Fomitopsis schrenkii</name>
    <name type="common">Brown rot fungus</name>
    <dbReference type="NCBI Taxonomy" id="2126942"/>
    <lineage>
        <taxon>Eukaryota</taxon>
        <taxon>Fungi</taxon>
        <taxon>Dikarya</taxon>
        <taxon>Basidiomycota</taxon>
        <taxon>Agaricomycotina</taxon>
        <taxon>Agaricomycetes</taxon>
        <taxon>Polyporales</taxon>
        <taxon>Fomitopsis</taxon>
    </lineage>
</organism>
<dbReference type="Pfam" id="PF11521">
    <property type="entry name" value="TFIIE-A_C"/>
    <property type="match status" value="1"/>
</dbReference>
<dbReference type="SMART" id="SM00531">
    <property type="entry name" value="TFIIE"/>
    <property type="match status" value="1"/>
</dbReference>
<feature type="domain" description="HTH TFE/IIEalpha-type" evidence="5">
    <location>
        <begin position="12"/>
        <end position="103"/>
    </location>
</feature>
<dbReference type="GO" id="GO:0006367">
    <property type="term" value="P:transcription initiation at RNA polymerase II promoter"/>
    <property type="evidence" value="ECO:0007669"/>
    <property type="project" value="InterPro"/>
</dbReference>
<dbReference type="GO" id="GO:0005673">
    <property type="term" value="C:transcription factor TFIIE complex"/>
    <property type="evidence" value="ECO:0007669"/>
    <property type="project" value="TreeGrafter"/>
</dbReference>
<proteinExistence type="inferred from homology"/>
<sequence>MSSLSKDEQETLRLLVQHVSRAFYEPKYTVVMDQLARHPVLKDDDLAGRMGLQLKELNKVMAVLEGDRLVRIHRQNELKDGAQRSVGRQYFYIDYQHFCNVVKWRVAEMHRIIDSGLRNQLDNKGYICPQCHKSFSPLEADKLIDFAAGTFICDVCHAELVDNENAEDVKGSQDRMQRFNRQMRFIREGLRRTEDLVLPAFDVALWVKTHIIDAEKAKQAAQNGGLKIAGASGDAKRDDAFDIMLSVDKDEATRKEERDREAAAKRQQNLMPSWHLKSTITGDLTALGIKENARTEDTSRLPSSNDTILKGLGIVGSAPPPPRTNGVDIKPAAPTPTQTQEADYYDQYYASLAASAVTTPAAPTLGDDFADEEEDVKPSLEYLDSLNVHNKRSRSFEDVDGTLGSVKTPRLNGYESVHETSPVESPAAAAAPAEEEGAITVLADGLMVYVAGQPIRLSEVTEEHQEQMTPEEYTAYYEAVVANS</sequence>
<dbReference type="Pfam" id="PF02002">
    <property type="entry name" value="TFIIE_alpha"/>
    <property type="match status" value="1"/>
</dbReference>
<dbReference type="HOGENOM" id="CLU_035744_0_1_1"/>
<dbReference type="InterPro" id="IPR024550">
    <property type="entry name" value="TFIIEa/SarR/Rpc3_HTH_dom"/>
</dbReference>
<dbReference type="InterPro" id="IPR013083">
    <property type="entry name" value="Znf_RING/FYVE/PHD"/>
</dbReference>
<dbReference type="InterPro" id="IPR002853">
    <property type="entry name" value="TFIIE_asu"/>
</dbReference>
<accession>S8E0I0</accession>
<keyword evidence="7" id="KW-1185">Reference proteome</keyword>
<dbReference type="PROSITE" id="PS51344">
    <property type="entry name" value="HTH_TFE_IIE"/>
    <property type="match status" value="1"/>
</dbReference>
<evidence type="ECO:0000256" key="1">
    <source>
        <dbReference type="ARBA" id="ARBA00008947"/>
    </source>
</evidence>